<dbReference type="PROSITE" id="PS50928">
    <property type="entry name" value="ABC_TM1"/>
    <property type="match status" value="1"/>
</dbReference>
<dbReference type="eggNOG" id="COG0600">
    <property type="taxonomic scope" value="Bacteria"/>
</dbReference>
<dbReference type="Gene3D" id="1.10.3720.10">
    <property type="entry name" value="MetI-like"/>
    <property type="match status" value="1"/>
</dbReference>
<evidence type="ECO:0000259" key="8">
    <source>
        <dbReference type="PROSITE" id="PS50928"/>
    </source>
</evidence>
<evidence type="ECO:0000256" key="5">
    <source>
        <dbReference type="ARBA" id="ARBA00022989"/>
    </source>
</evidence>
<organism evidence="9 10">
    <name type="scientific">Stackebrandtia nassauensis (strain DSM 44728 / CIP 108903 / NRRL B-16338 / NBRC 102104 / LLR-40K-21)</name>
    <dbReference type="NCBI Taxonomy" id="446470"/>
    <lineage>
        <taxon>Bacteria</taxon>
        <taxon>Bacillati</taxon>
        <taxon>Actinomycetota</taxon>
        <taxon>Actinomycetes</taxon>
        <taxon>Glycomycetales</taxon>
        <taxon>Glycomycetaceae</taxon>
        <taxon>Stackebrandtia</taxon>
    </lineage>
</organism>
<accession>D3Q3H8</accession>
<dbReference type="EMBL" id="CP001778">
    <property type="protein sequence ID" value="ADD42019.1"/>
    <property type="molecule type" value="Genomic_DNA"/>
</dbReference>
<name>D3Q3H8_STANL</name>
<dbReference type="GO" id="GO:0005886">
    <property type="term" value="C:plasma membrane"/>
    <property type="evidence" value="ECO:0007669"/>
    <property type="project" value="UniProtKB-SubCell"/>
</dbReference>
<evidence type="ECO:0000256" key="6">
    <source>
        <dbReference type="ARBA" id="ARBA00023136"/>
    </source>
</evidence>
<comment type="subcellular location">
    <subcellularLocation>
        <location evidence="1 7">Cell membrane</location>
        <topology evidence="1 7">Multi-pass membrane protein</topology>
    </subcellularLocation>
</comment>
<keyword evidence="2 7" id="KW-0813">Transport</keyword>
<comment type="similarity">
    <text evidence="7">Belongs to the binding-protein-dependent transport system permease family.</text>
</comment>
<dbReference type="KEGG" id="sna:Snas_2332"/>
<dbReference type="InterPro" id="IPR000515">
    <property type="entry name" value="MetI-like"/>
</dbReference>
<evidence type="ECO:0000313" key="10">
    <source>
        <dbReference type="Proteomes" id="UP000000844"/>
    </source>
</evidence>
<feature type="transmembrane region" description="Helical" evidence="7">
    <location>
        <begin position="236"/>
        <end position="257"/>
    </location>
</feature>
<dbReference type="HOGENOM" id="CLU_046113_1_3_11"/>
<evidence type="ECO:0000313" key="9">
    <source>
        <dbReference type="EMBL" id="ADD42019.1"/>
    </source>
</evidence>
<dbReference type="GO" id="GO:0055085">
    <property type="term" value="P:transmembrane transport"/>
    <property type="evidence" value="ECO:0007669"/>
    <property type="project" value="InterPro"/>
</dbReference>
<dbReference type="PANTHER" id="PTHR30151">
    <property type="entry name" value="ALKANE SULFONATE ABC TRANSPORTER-RELATED, MEMBRANE SUBUNIT"/>
    <property type="match status" value="1"/>
</dbReference>
<dbReference type="Pfam" id="PF00528">
    <property type="entry name" value="BPD_transp_1"/>
    <property type="match status" value="1"/>
</dbReference>
<dbReference type="Proteomes" id="UP000000844">
    <property type="component" value="Chromosome"/>
</dbReference>
<evidence type="ECO:0000256" key="3">
    <source>
        <dbReference type="ARBA" id="ARBA00022475"/>
    </source>
</evidence>
<keyword evidence="4 7" id="KW-0812">Transmembrane</keyword>
<keyword evidence="10" id="KW-1185">Reference proteome</keyword>
<dbReference type="STRING" id="446470.Snas_2332"/>
<feature type="transmembrane region" description="Helical" evidence="7">
    <location>
        <begin position="200"/>
        <end position="224"/>
    </location>
</feature>
<proteinExistence type="inferred from homology"/>
<keyword evidence="6 7" id="KW-0472">Membrane</keyword>
<feature type="transmembrane region" description="Helical" evidence="7">
    <location>
        <begin position="21"/>
        <end position="42"/>
    </location>
</feature>
<feature type="transmembrane region" description="Helical" evidence="7">
    <location>
        <begin position="140"/>
        <end position="159"/>
    </location>
</feature>
<dbReference type="AlphaFoldDB" id="D3Q3H8"/>
<sequence>MTTQTKPPGRLTVAWRPIRTLLWRLLLWFGLPVALLTIWWLASDGSRDFYWPSLRDILHTFTQLWTLDRWRADILPSLARLAAGYAAASALGIALGVLIGLNWRIRALCEPVLEFFRAVPPPVLVPVIMLFTGVGDTMKAVVIVSGCVWPILLNTVTGVRGIDPVQRDTCAVFALRPLTRLRRLVLPAAAPHIATGMRQALSIGIILMVVSEMFAAHSGLGFAIVQFQRGFQIPEMWSGIILLGLIGVTLSLLFTVVERRVLAWYHGMRRTEGTRT</sequence>
<feature type="domain" description="ABC transmembrane type-1" evidence="8">
    <location>
        <begin position="74"/>
        <end position="258"/>
    </location>
</feature>
<protein>
    <submittedName>
        <fullName evidence="9">Binding-protein-dependent transport systems inner membrane component</fullName>
    </submittedName>
</protein>
<dbReference type="SUPFAM" id="SSF161098">
    <property type="entry name" value="MetI-like"/>
    <property type="match status" value="1"/>
</dbReference>
<evidence type="ECO:0000256" key="1">
    <source>
        <dbReference type="ARBA" id="ARBA00004651"/>
    </source>
</evidence>
<feature type="transmembrane region" description="Helical" evidence="7">
    <location>
        <begin position="82"/>
        <end position="103"/>
    </location>
</feature>
<gene>
    <name evidence="9" type="ordered locus">Snas_2332</name>
</gene>
<evidence type="ECO:0000256" key="2">
    <source>
        <dbReference type="ARBA" id="ARBA00022448"/>
    </source>
</evidence>
<keyword evidence="3" id="KW-1003">Cell membrane</keyword>
<evidence type="ECO:0000256" key="7">
    <source>
        <dbReference type="RuleBase" id="RU363032"/>
    </source>
</evidence>
<dbReference type="InterPro" id="IPR035906">
    <property type="entry name" value="MetI-like_sf"/>
</dbReference>
<feature type="transmembrane region" description="Helical" evidence="7">
    <location>
        <begin position="115"/>
        <end position="134"/>
    </location>
</feature>
<dbReference type="PANTHER" id="PTHR30151:SF0">
    <property type="entry name" value="ABC TRANSPORTER PERMEASE PROTEIN MJ0413-RELATED"/>
    <property type="match status" value="1"/>
</dbReference>
<dbReference type="RefSeq" id="WP_013017590.1">
    <property type="nucleotide sequence ID" value="NC_013947.1"/>
</dbReference>
<evidence type="ECO:0000256" key="4">
    <source>
        <dbReference type="ARBA" id="ARBA00022692"/>
    </source>
</evidence>
<keyword evidence="5 7" id="KW-1133">Transmembrane helix</keyword>
<reference evidence="9 10" key="1">
    <citation type="journal article" date="2009" name="Stand. Genomic Sci.">
        <title>Complete genome sequence of Stackebrandtia nassauensis type strain (LLR-40K-21).</title>
        <authorList>
            <person name="Munk C."/>
            <person name="Lapidus A."/>
            <person name="Copeland A."/>
            <person name="Jando M."/>
            <person name="Mayilraj S."/>
            <person name="Glavina Del Rio T."/>
            <person name="Nolan M."/>
            <person name="Chen F."/>
            <person name="Lucas S."/>
            <person name="Tice H."/>
            <person name="Cheng J.F."/>
            <person name="Han C."/>
            <person name="Detter J.C."/>
            <person name="Bruce D."/>
            <person name="Goodwin L."/>
            <person name="Chain P."/>
            <person name="Pitluck S."/>
            <person name="Goker M."/>
            <person name="Ovchinikova G."/>
            <person name="Pati A."/>
            <person name="Ivanova N."/>
            <person name="Mavromatis K."/>
            <person name="Chen A."/>
            <person name="Palaniappan K."/>
            <person name="Land M."/>
            <person name="Hauser L."/>
            <person name="Chang Y.J."/>
            <person name="Jeffries C.D."/>
            <person name="Bristow J."/>
            <person name="Eisen J.A."/>
            <person name="Markowitz V."/>
            <person name="Hugenholtz P."/>
            <person name="Kyrpides N.C."/>
            <person name="Klenk H.P."/>
        </authorList>
    </citation>
    <scope>NUCLEOTIDE SEQUENCE [LARGE SCALE GENOMIC DNA]</scope>
    <source>
        <strain evidence="10">DSM 44728 / CIP 108903 / NRRL B-16338 / NBRC 102104 / LLR-40K-21</strain>
    </source>
</reference>